<dbReference type="SUPFAM" id="SSF53822">
    <property type="entry name" value="Periplasmic binding protein-like I"/>
    <property type="match status" value="1"/>
</dbReference>
<keyword evidence="3" id="KW-0804">Transcription</keyword>
<dbReference type="EMBL" id="AZEQ01000018">
    <property type="protein sequence ID" value="KRL24608.1"/>
    <property type="molecule type" value="Genomic_DNA"/>
</dbReference>
<dbReference type="SUPFAM" id="SSF47413">
    <property type="entry name" value="lambda repressor-like DNA-binding domains"/>
    <property type="match status" value="1"/>
</dbReference>
<evidence type="ECO:0000313" key="6">
    <source>
        <dbReference type="Proteomes" id="UP000050901"/>
    </source>
</evidence>
<name>A0A0R1NWP0_LIMMU</name>
<comment type="caution">
    <text evidence="5">The sequence shown here is derived from an EMBL/GenBank/DDBJ whole genome shotgun (WGS) entry which is preliminary data.</text>
</comment>
<dbReference type="InterPro" id="IPR028082">
    <property type="entry name" value="Peripla_BP_I"/>
</dbReference>
<dbReference type="PROSITE" id="PS50932">
    <property type="entry name" value="HTH_LACI_2"/>
    <property type="match status" value="1"/>
</dbReference>
<feature type="domain" description="HTH lacI-type" evidence="4">
    <location>
        <begin position="15"/>
        <end position="70"/>
    </location>
</feature>
<keyword evidence="1" id="KW-0805">Transcription regulation</keyword>
<dbReference type="InterPro" id="IPR000843">
    <property type="entry name" value="HTH_LacI"/>
</dbReference>
<dbReference type="InterPro" id="IPR046335">
    <property type="entry name" value="LacI/GalR-like_sensor"/>
</dbReference>
<accession>A0A0R1NWP0</accession>
<keyword evidence="2" id="KW-0238">DNA-binding</keyword>
<evidence type="ECO:0000256" key="1">
    <source>
        <dbReference type="ARBA" id="ARBA00023015"/>
    </source>
</evidence>
<evidence type="ECO:0000256" key="2">
    <source>
        <dbReference type="ARBA" id="ARBA00023125"/>
    </source>
</evidence>
<dbReference type="AlphaFoldDB" id="A0A0R1NWP0"/>
<reference evidence="5 6" key="1">
    <citation type="journal article" date="2015" name="Genome Announc.">
        <title>Expanding the biotechnology potential of lactobacilli through comparative genomics of 213 strains and associated genera.</title>
        <authorList>
            <person name="Sun Z."/>
            <person name="Harris H.M."/>
            <person name="McCann A."/>
            <person name="Guo C."/>
            <person name="Argimon S."/>
            <person name="Zhang W."/>
            <person name="Yang X."/>
            <person name="Jeffery I.B."/>
            <person name="Cooney J.C."/>
            <person name="Kagawa T.F."/>
            <person name="Liu W."/>
            <person name="Song Y."/>
            <person name="Salvetti E."/>
            <person name="Wrobel A."/>
            <person name="Rasinkangas P."/>
            <person name="Parkhill J."/>
            <person name="Rea M.C."/>
            <person name="O'Sullivan O."/>
            <person name="Ritari J."/>
            <person name="Douillard F.P."/>
            <person name="Paul Ross R."/>
            <person name="Yang R."/>
            <person name="Briner A.E."/>
            <person name="Felis G.E."/>
            <person name="de Vos W.M."/>
            <person name="Barrangou R."/>
            <person name="Klaenhammer T.R."/>
            <person name="Caufield P.W."/>
            <person name="Cui Y."/>
            <person name="Zhang H."/>
            <person name="O'Toole P.W."/>
        </authorList>
    </citation>
    <scope>NUCLEOTIDE SEQUENCE [LARGE SCALE GENOMIC DNA]</scope>
    <source>
        <strain evidence="5 6">DSM 13345</strain>
    </source>
</reference>
<evidence type="ECO:0000259" key="4">
    <source>
        <dbReference type="PROSITE" id="PS50932"/>
    </source>
</evidence>
<dbReference type="Proteomes" id="UP000050901">
    <property type="component" value="Unassembled WGS sequence"/>
</dbReference>
<dbReference type="PROSITE" id="PS00356">
    <property type="entry name" value="HTH_LACI_1"/>
    <property type="match status" value="1"/>
</dbReference>
<evidence type="ECO:0000256" key="3">
    <source>
        <dbReference type="ARBA" id="ARBA00023163"/>
    </source>
</evidence>
<dbReference type="InterPro" id="IPR010982">
    <property type="entry name" value="Lambda_DNA-bd_dom_sf"/>
</dbReference>
<dbReference type="GO" id="GO:0000976">
    <property type="term" value="F:transcription cis-regulatory region binding"/>
    <property type="evidence" value="ECO:0007669"/>
    <property type="project" value="TreeGrafter"/>
</dbReference>
<dbReference type="PRINTS" id="PR00036">
    <property type="entry name" value="HTHLACI"/>
</dbReference>
<dbReference type="CDD" id="cd01392">
    <property type="entry name" value="HTH_LacI"/>
    <property type="match status" value="1"/>
</dbReference>
<dbReference type="Gene3D" id="1.10.260.40">
    <property type="entry name" value="lambda repressor-like DNA-binding domains"/>
    <property type="match status" value="1"/>
</dbReference>
<gene>
    <name evidence="5" type="ORF">FC47_GL000817</name>
</gene>
<protein>
    <recommendedName>
        <fullName evidence="4">HTH lacI-type domain-containing protein</fullName>
    </recommendedName>
</protein>
<dbReference type="SMART" id="SM00354">
    <property type="entry name" value="HTH_LACI"/>
    <property type="match status" value="1"/>
</dbReference>
<evidence type="ECO:0000313" key="5">
    <source>
        <dbReference type="EMBL" id="KRL24608.1"/>
    </source>
</evidence>
<dbReference type="PANTHER" id="PTHR30146:SF109">
    <property type="entry name" value="HTH-TYPE TRANSCRIPTIONAL REGULATOR GALS"/>
    <property type="match status" value="1"/>
</dbReference>
<dbReference type="PATRIC" id="fig|1423771.3.peg.823"/>
<organism evidence="5 6">
    <name type="scientific">Limosilactobacillus mucosae DSM 13345</name>
    <dbReference type="NCBI Taxonomy" id="1423771"/>
    <lineage>
        <taxon>Bacteria</taxon>
        <taxon>Bacillati</taxon>
        <taxon>Bacillota</taxon>
        <taxon>Bacilli</taxon>
        <taxon>Lactobacillales</taxon>
        <taxon>Lactobacillaceae</taxon>
        <taxon>Limosilactobacillus</taxon>
    </lineage>
</organism>
<sequence length="339" mass="37336">MRYERRLIKMVANKPTIKDVARQAGVSIATVSRVMAKKANTYTPQTAQRVWDAAAKLGYQKNSAAAELATRSSDKIAVIVSNPPTNFSTGILDGMQQTALAHNRHIIILYAGNHSPQLLHQAIKDATAGPRAGILLIGSQIDPQSLKMLQDSQLPVRLVSNYSYELPLQFISSDNTELAAQSVEYLIKKGHRRIGLFGIDHSHTGLQRRAGYQKAMYEHHLPIEQDWIQYGDYSYEAGQTIMQHWADLKLSAVVAASDLVAMGIMRQAAQMGLKIPQDLSIVSIDGTFLCEVTDPQLTSVTQDFYQIGINSVLDLLGNAPSELVPFKLVERGSVAEQPK</sequence>
<proteinExistence type="predicted"/>
<dbReference type="Pfam" id="PF00356">
    <property type="entry name" value="LacI"/>
    <property type="match status" value="1"/>
</dbReference>
<dbReference type="GO" id="GO:0003700">
    <property type="term" value="F:DNA-binding transcription factor activity"/>
    <property type="evidence" value="ECO:0007669"/>
    <property type="project" value="TreeGrafter"/>
</dbReference>
<dbReference type="PANTHER" id="PTHR30146">
    <property type="entry name" value="LACI-RELATED TRANSCRIPTIONAL REPRESSOR"/>
    <property type="match status" value="1"/>
</dbReference>
<dbReference type="Pfam" id="PF13377">
    <property type="entry name" value="Peripla_BP_3"/>
    <property type="match status" value="1"/>
</dbReference>
<dbReference type="Gene3D" id="3.40.50.2300">
    <property type="match status" value="2"/>
</dbReference>